<organism evidence="1 2">
    <name type="scientific">Dermacentor silvarum</name>
    <name type="common">Tick</name>
    <dbReference type="NCBI Taxonomy" id="543639"/>
    <lineage>
        <taxon>Eukaryota</taxon>
        <taxon>Metazoa</taxon>
        <taxon>Ecdysozoa</taxon>
        <taxon>Arthropoda</taxon>
        <taxon>Chelicerata</taxon>
        <taxon>Arachnida</taxon>
        <taxon>Acari</taxon>
        <taxon>Parasitiformes</taxon>
        <taxon>Ixodida</taxon>
        <taxon>Ixodoidea</taxon>
        <taxon>Ixodidae</taxon>
        <taxon>Rhipicephalinae</taxon>
        <taxon>Dermacentor</taxon>
    </lineage>
</organism>
<reference evidence="1" key="1">
    <citation type="submission" date="2020-05" db="EMBL/GenBank/DDBJ databases">
        <title>Large-scale comparative analyses of tick genomes elucidate their genetic diversity and vector capacities.</title>
        <authorList>
            <person name="Jia N."/>
            <person name="Wang J."/>
            <person name="Shi W."/>
            <person name="Du L."/>
            <person name="Sun Y."/>
            <person name="Zhan W."/>
            <person name="Jiang J."/>
            <person name="Wang Q."/>
            <person name="Zhang B."/>
            <person name="Ji P."/>
            <person name="Sakyi L.B."/>
            <person name="Cui X."/>
            <person name="Yuan T."/>
            <person name="Jiang B."/>
            <person name="Yang W."/>
            <person name="Lam T.T.-Y."/>
            <person name="Chang Q."/>
            <person name="Ding S."/>
            <person name="Wang X."/>
            <person name="Zhu J."/>
            <person name="Ruan X."/>
            <person name="Zhao L."/>
            <person name="Wei J."/>
            <person name="Que T."/>
            <person name="Du C."/>
            <person name="Cheng J."/>
            <person name="Dai P."/>
            <person name="Han X."/>
            <person name="Huang E."/>
            <person name="Gao Y."/>
            <person name="Liu J."/>
            <person name="Shao H."/>
            <person name="Ye R."/>
            <person name="Li L."/>
            <person name="Wei W."/>
            <person name="Wang X."/>
            <person name="Wang C."/>
            <person name="Yang T."/>
            <person name="Huo Q."/>
            <person name="Li W."/>
            <person name="Guo W."/>
            <person name="Chen H."/>
            <person name="Zhou L."/>
            <person name="Ni X."/>
            <person name="Tian J."/>
            <person name="Zhou Y."/>
            <person name="Sheng Y."/>
            <person name="Liu T."/>
            <person name="Pan Y."/>
            <person name="Xia L."/>
            <person name="Li J."/>
            <person name="Zhao F."/>
            <person name="Cao W."/>
        </authorList>
    </citation>
    <scope>NUCLEOTIDE SEQUENCE</scope>
    <source>
        <strain evidence="1">Dsil-2018</strain>
    </source>
</reference>
<protein>
    <submittedName>
        <fullName evidence="1">Uncharacterized protein</fullName>
    </submittedName>
</protein>
<comment type="caution">
    <text evidence="1">The sequence shown here is derived from an EMBL/GenBank/DDBJ whole genome shotgun (WGS) entry which is preliminary data.</text>
</comment>
<accession>A0ACB8DQ83</accession>
<evidence type="ECO:0000313" key="1">
    <source>
        <dbReference type="EMBL" id="KAH7974505.1"/>
    </source>
</evidence>
<proteinExistence type="predicted"/>
<evidence type="ECO:0000313" key="2">
    <source>
        <dbReference type="Proteomes" id="UP000821865"/>
    </source>
</evidence>
<gene>
    <name evidence="1" type="ORF">HPB49_016349</name>
</gene>
<dbReference type="EMBL" id="CM023479">
    <property type="protein sequence ID" value="KAH7974505.1"/>
    <property type="molecule type" value="Genomic_DNA"/>
</dbReference>
<dbReference type="Proteomes" id="UP000821865">
    <property type="component" value="Chromosome 10"/>
</dbReference>
<keyword evidence="2" id="KW-1185">Reference proteome</keyword>
<sequence>MLRHPAWESVVPSFRLFIRARAARVVRQNSPVGKHRNEGSQRLIVCFARTGIGGSERQQPFTATVNVDGGGNLGVDPAVGGPLNPLQPSPHKCVGIFNPEDENDMEEILKLLDSSDVEFSSDDDDELAEIQNRESNQPGGESNSDNDEDIDHSVPAPSASGDQSTNPASNGRGRTFWMKKPFPKKPDPPGAVEGADVLVDVKSPLAYFSEYFNEQFFENAAEKTNMYHMSKHGKALQATAQKVKQLFGMHLVMGCIRFLQLHMYWKRGYHFDLISSVMRRKEFKKLRSSLHFVDTEKPREAEDVNRLWKVQPVIDVVRNRCTQLERAPRCYSVDEQMIPFTVKTKKWTLKVSLHMVDLAIANCWLEYRDACRKDAVLRRNAMSLLDFRLAVAEALCASPKRKRLESNNENVQPNHSTERSPGAAKMPGVDKRLDSYDHWPSVDSLSKGLMQLRGEKHNAKIYDAIVAALAQSGIRRTRRQVQTKIDNLTQRYK</sequence>
<name>A0ACB8DQ83_DERSI</name>